<accession>A0AAV1BV73</accession>
<dbReference type="PANTHER" id="PTHR33057">
    <property type="entry name" value="TRANSCRIPTION REPRESSOR OFP7-RELATED"/>
    <property type="match status" value="1"/>
</dbReference>
<evidence type="ECO:0000256" key="6">
    <source>
        <dbReference type="RuleBase" id="RU367028"/>
    </source>
</evidence>
<keyword evidence="2 6" id="KW-0678">Repressor</keyword>
<evidence type="ECO:0000313" key="9">
    <source>
        <dbReference type="Proteomes" id="UP001161247"/>
    </source>
</evidence>
<keyword evidence="4 6" id="KW-0804">Transcription</keyword>
<evidence type="ECO:0000259" key="7">
    <source>
        <dbReference type="PROSITE" id="PS51754"/>
    </source>
</evidence>
<dbReference type="PROSITE" id="PS51754">
    <property type="entry name" value="OVATE"/>
    <property type="match status" value="1"/>
</dbReference>
<organism evidence="8 9">
    <name type="scientific">Oldenlandia corymbosa var. corymbosa</name>
    <dbReference type="NCBI Taxonomy" id="529605"/>
    <lineage>
        <taxon>Eukaryota</taxon>
        <taxon>Viridiplantae</taxon>
        <taxon>Streptophyta</taxon>
        <taxon>Embryophyta</taxon>
        <taxon>Tracheophyta</taxon>
        <taxon>Spermatophyta</taxon>
        <taxon>Magnoliopsida</taxon>
        <taxon>eudicotyledons</taxon>
        <taxon>Gunneridae</taxon>
        <taxon>Pentapetalae</taxon>
        <taxon>asterids</taxon>
        <taxon>lamiids</taxon>
        <taxon>Gentianales</taxon>
        <taxon>Rubiaceae</taxon>
        <taxon>Rubioideae</taxon>
        <taxon>Spermacoceae</taxon>
        <taxon>Hedyotis-Oldenlandia complex</taxon>
        <taxon>Oldenlandia</taxon>
    </lineage>
</organism>
<dbReference type="AlphaFoldDB" id="A0AAV1BV73"/>
<dbReference type="GO" id="GO:0005634">
    <property type="term" value="C:nucleus"/>
    <property type="evidence" value="ECO:0007669"/>
    <property type="project" value="UniProtKB-SubCell"/>
</dbReference>
<comment type="function">
    <text evidence="6">Transcriptional repressor that regulates multiple aspects of plant growth and development.</text>
</comment>
<keyword evidence="9" id="KW-1185">Reference proteome</keyword>
<evidence type="ECO:0000313" key="8">
    <source>
        <dbReference type="EMBL" id="CAI9087006.1"/>
    </source>
</evidence>
<dbReference type="NCBIfam" id="TIGR01568">
    <property type="entry name" value="A_thal_3678"/>
    <property type="match status" value="1"/>
</dbReference>
<evidence type="ECO:0000256" key="5">
    <source>
        <dbReference type="ARBA" id="ARBA00023242"/>
    </source>
</evidence>
<proteinExistence type="predicted"/>
<dbReference type="Pfam" id="PF04844">
    <property type="entry name" value="Ovate"/>
    <property type="match status" value="1"/>
</dbReference>
<feature type="domain" description="OVATE" evidence="7">
    <location>
        <begin position="47"/>
        <end position="107"/>
    </location>
</feature>
<evidence type="ECO:0000256" key="4">
    <source>
        <dbReference type="ARBA" id="ARBA00023163"/>
    </source>
</evidence>
<dbReference type="PANTHER" id="PTHR33057:SF110">
    <property type="entry name" value="TRANSCRIPTION REPRESSOR"/>
    <property type="match status" value="1"/>
</dbReference>
<name>A0AAV1BV73_OLDCO</name>
<keyword evidence="3 6" id="KW-0805">Transcription regulation</keyword>
<evidence type="ECO:0000256" key="2">
    <source>
        <dbReference type="ARBA" id="ARBA00022491"/>
    </source>
</evidence>
<protein>
    <recommendedName>
        <fullName evidence="6">Transcription repressor</fullName>
    </recommendedName>
    <alternativeName>
        <fullName evidence="6">Ovate family protein</fullName>
    </alternativeName>
</protein>
<comment type="subcellular location">
    <subcellularLocation>
        <location evidence="1 6">Nucleus</location>
    </subcellularLocation>
</comment>
<sequence length="110" mass="12829">MEEHRDTRMTKARIKKWCRRDRISFSARLPRDVVLGRGVFEDSIICAVKYSTNPFSDIRDSILEMIHCSGGVQDWKQMEELIYCYIVLNPSEVHHVIKDAFLSLLASNLQ</sequence>
<evidence type="ECO:0000256" key="1">
    <source>
        <dbReference type="ARBA" id="ARBA00004123"/>
    </source>
</evidence>
<dbReference type="EMBL" id="CATKSE010000001">
    <property type="protein sequence ID" value="CAI9087006.1"/>
    <property type="molecule type" value="Genomic_DNA"/>
</dbReference>
<keyword evidence="5 6" id="KW-0539">Nucleus</keyword>
<dbReference type="InterPro" id="IPR006458">
    <property type="entry name" value="Ovate_C"/>
</dbReference>
<gene>
    <name evidence="8" type="ORF">OLC1_LOCUS24952</name>
</gene>
<dbReference type="GO" id="GO:0045892">
    <property type="term" value="P:negative regulation of DNA-templated transcription"/>
    <property type="evidence" value="ECO:0007669"/>
    <property type="project" value="UniProtKB-UniRule"/>
</dbReference>
<dbReference type="Proteomes" id="UP001161247">
    <property type="component" value="Unassembled WGS sequence"/>
</dbReference>
<comment type="caution">
    <text evidence="8">The sequence shown here is derived from an EMBL/GenBank/DDBJ whole genome shotgun (WGS) entry which is preliminary data.</text>
</comment>
<evidence type="ECO:0000256" key="3">
    <source>
        <dbReference type="ARBA" id="ARBA00023015"/>
    </source>
</evidence>
<reference evidence="8" key="1">
    <citation type="submission" date="2023-03" db="EMBL/GenBank/DDBJ databases">
        <authorList>
            <person name="Julca I."/>
        </authorList>
    </citation>
    <scope>NUCLEOTIDE SEQUENCE</scope>
</reference>
<dbReference type="InterPro" id="IPR038933">
    <property type="entry name" value="Ovate"/>
</dbReference>